<feature type="chain" id="PRO_5037378142" description="WG repeat-containing protein" evidence="1">
    <location>
        <begin position="24"/>
        <end position="713"/>
    </location>
</feature>
<organism evidence="2 3">
    <name type="scientific">Fulvivirga lutea</name>
    <dbReference type="NCBI Taxonomy" id="2810512"/>
    <lineage>
        <taxon>Bacteria</taxon>
        <taxon>Pseudomonadati</taxon>
        <taxon>Bacteroidota</taxon>
        <taxon>Cytophagia</taxon>
        <taxon>Cytophagales</taxon>
        <taxon>Fulvivirgaceae</taxon>
        <taxon>Fulvivirga</taxon>
    </lineage>
</organism>
<dbReference type="AlphaFoldDB" id="A0A974WEB3"/>
<gene>
    <name evidence="2" type="ORF">JR347_12750</name>
</gene>
<keyword evidence="3" id="KW-1185">Reference proteome</keyword>
<reference evidence="2" key="1">
    <citation type="submission" date="2021-02" db="EMBL/GenBank/DDBJ databases">
        <title>Fulvivirga sp. S481 isolated from sea water.</title>
        <authorList>
            <person name="Bae S.S."/>
            <person name="Baek K."/>
        </authorList>
    </citation>
    <scope>NUCLEOTIDE SEQUENCE</scope>
    <source>
        <strain evidence="2">S481</strain>
    </source>
</reference>
<proteinExistence type="predicted"/>
<keyword evidence="1" id="KW-0732">Signal</keyword>
<feature type="signal peptide" evidence="1">
    <location>
        <begin position="1"/>
        <end position="23"/>
    </location>
</feature>
<dbReference type="RefSeq" id="WP_205720982.1">
    <property type="nucleotide sequence ID" value="NZ_CP070608.1"/>
</dbReference>
<evidence type="ECO:0000313" key="2">
    <source>
        <dbReference type="EMBL" id="QSE96466.1"/>
    </source>
</evidence>
<name>A0A974WEB3_9BACT</name>
<evidence type="ECO:0000313" key="3">
    <source>
        <dbReference type="Proteomes" id="UP000662783"/>
    </source>
</evidence>
<protein>
    <recommendedName>
        <fullName evidence="4">WG repeat-containing protein</fullName>
    </recommendedName>
</protein>
<evidence type="ECO:0000256" key="1">
    <source>
        <dbReference type="SAM" id="SignalP"/>
    </source>
</evidence>
<dbReference type="EMBL" id="CP070608">
    <property type="protein sequence ID" value="QSE96466.1"/>
    <property type="molecule type" value="Genomic_DNA"/>
</dbReference>
<accession>A0A974WEB3</accession>
<dbReference type="Proteomes" id="UP000662783">
    <property type="component" value="Chromosome"/>
</dbReference>
<sequence>MKNVLNITTICLIALLINIDVTAQKNTSQENNYKTRNSISYSYSTKYDNGYVILTDGTELQGQISIYGASFDKIWGVKIITTSGRKLILFDNSVKEFGLRDGVINETPYDFTWVQKDTKLIDVRKGYAPYGYVNLKDGSQMEGRIELREVKSKLVSIELRDNDKNKSKIDVENITSYGAKLFKDEKFVGPWKLVNWKPRASDLSNDKSYSFKGYMILNNGSRKEGLLTVYKKENIMKDVEVNEEKIDYADIKEYGFAFKIDDYYAYISEDNDPNNVYSNPIETLFAPGIIKLSDDSTLKGLVAKANTSESSDILFAKDKSSNVIFYESNQVDEIEQEVSQEVLMAKSNKNYEDQYLNGYKRLGDKEWKIEKENQLVTVYAPHFGYVVDFKTNELLIGELEVKAYNNAGVTLIITDNNGNTSKMNRHKGYGLLDKNNKLSYEEFLKVNNVEATKKEEVVTKNETNNAKTENEPEPIQFDSSNGVDGYIVLDNGEKIEGKLSLLNYNKFFYNVVQMKTAAGEVYNYENDQSIKLIVVNDGEENKFVECDGAYVPVFESYGKFVHFRNPYPTTLSFAGALADQFMDQANEEASEFLNNEMDKAAIKNAIDKQKKGDWDEKDQRNLNDFLSKEKIKFGNSTLFENMYVKEHLVMNIETGSRGMYLPDGLTIGNTYEMKGFMRGCIEFHDLESDEQKAHMKLKDPMKTLKFLEESFSN</sequence>
<dbReference type="KEGG" id="fuv:JR347_12750"/>
<evidence type="ECO:0008006" key="4">
    <source>
        <dbReference type="Google" id="ProtNLM"/>
    </source>
</evidence>